<dbReference type="InterPro" id="IPR036390">
    <property type="entry name" value="WH_DNA-bd_sf"/>
</dbReference>
<dbReference type="PANTHER" id="PTHR33154">
    <property type="entry name" value="TRANSCRIPTIONAL REGULATOR, ARSR FAMILY"/>
    <property type="match status" value="1"/>
</dbReference>
<dbReference type="NCBIfam" id="NF033788">
    <property type="entry name" value="HTH_metalloreg"/>
    <property type="match status" value="1"/>
</dbReference>
<dbReference type="InterPro" id="IPR051081">
    <property type="entry name" value="HTH_MetalResp_TranReg"/>
</dbReference>
<dbReference type="EMBL" id="AP012057">
    <property type="protein sequence ID" value="BAN02879.1"/>
    <property type="molecule type" value="Genomic_DNA"/>
</dbReference>
<feature type="domain" description="HTH arsR-type" evidence="5">
    <location>
        <begin position="27"/>
        <end position="124"/>
    </location>
</feature>
<evidence type="ECO:0000256" key="1">
    <source>
        <dbReference type="ARBA" id="ARBA00023015"/>
    </source>
</evidence>
<dbReference type="SUPFAM" id="SSF46785">
    <property type="entry name" value="Winged helix' DNA-binding domain"/>
    <property type="match status" value="1"/>
</dbReference>
<keyword evidence="2" id="KW-0238">DNA-binding</keyword>
<organism evidence="6 7">
    <name type="scientific">Ilumatobacter coccineus (strain NBRC 103263 / KCTC 29153 / YM16-304)</name>
    <dbReference type="NCBI Taxonomy" id="1313172"/>
    <lineage>
        <taxon>Bacteria</taxon>
        <taxon>Bacillati</taxon>
        <taxon>Actinomycetota</taxon>
        <taxon>Acidimicrobiia</taxon>
        <taxon>Acidimicrobiales</taxon>
        <taxon>Ilumatobacteraceae</taxon>
        <taxon>Ilumatobacter</taxon>
    </lineage>
</organism>
<dbReference type="Gene3D" id="1.10.10.10">
    <property type="entry name" value="Winged helix-like DNA-binding domain superfamily/Winged helix DNA-binding domain"/>
    <property type="match status" value="1"/>
</dbReference>
<dbReference type="Pfam" id="PF01022">
    <property type="entry name" value="HTH_5"/>
    <property type="match status" value="1"/>
</dbReference>
<gene>
    <name evidence="6" type="ORF">YM304_25650</name>
</gene>
<reference evidence="6 7" key="1">
    <citation type="journal article" date="2013" name="Int. J. Syst. Evol. Microbiol.">
        <title>Ilumatobacter nonamiense sp. nov. and Ilumatobacter coccineum sp. nov., isolated from seashore sand.</title>
        <authorList>
            <person name="Matsumoto A."/>
            <person name="Kasai H."/>
            <person name="Matsuo Y."/>
            <person name="Shizuri Y."/>
            <person name="Ichikawa N."/>
            <person name="Fujita N."/>
            <person name="Omura S."/>
            <person name="Takahashi Y."/>
        </authorList>
    </citation>
    <scope>NUCLEOTIDE SEQUENCE [LARGE SCALE GENOMIC DNA]</scope>
    <source>
        <strain evidence="7">NBRC 103263 / KCTC 29153 / YM16-304</strain>
    </source>
</reference>
<dbReference type="SMART" id="SM00418">
    <property type="entry name" value="HTH_ARSR"/>
    <property type="match status" value="1"/>
</dbReference>
<accession>A0A6C7ECH6</accession>
<evidence type="ECO:0000313" key="6">
    <source>
        <dbReference type="EMBL" id="BAN02879.1"/>
    </source>
</evidence>
<feature type="compositionally biased region" description="Low complexity" evidence="4">
    <location>
        <begin position="1"/>
        <end position="18"/>
    </location>
</feature>
<dbReference type="PROSITE" id="PS50987">
    <property type="entry name" value="HTH_ARSR_2"/>
    <property type="match status" value="1"/>
</dbReference>
<dbReference type="RefSeq" id="WP_015442126.1">
    <property type="nucleotide sequence ID" value="NC_020520.1"/>
</dbReference>
<evidence type="ECO:0000256" key="3">
    <source>
        <dbReference type="ARBA" id="ARBA00023163"/>
    </source>
</evidence>
<dbReference type="CDD" id="cd00090">
    <property type="entry name" value="HTH_ARSR"/>
    <property type="match status" value="1"/>
</dbReference>
<evidence type="ECO:0000256" key="4">
    <source>
        <dbReference type="SAM" id="MobiDB-lite"/>
    </source>
</evidence>
<dbReference type="InterPro" id="IPR036388">
    <property type="entry name" value="WH-like_DNA-bd_sf"/>
</dbReference>
<dbReference type="GO" id="GO:0003700">
    <property type="term" value="F:DNA-binding transcription factor activity"/>
    <property type="evidence" value="ECO:0007669"/>
    <property type="project" value="InterPro"/>
</dbReference>
<evidence type="ECO:0000259" key="5">
    <source>
        <dbReference type="PROSITE" id="PS50987"/>
    </source>
</evidence>
<dbReference type="PRINTS" id="PR00778">
    <property type="entry name" value="HTHARSR"/>
</dbReference>
<keyword evidence="7" id="KW-1185">Reference proteome</keyword>
<protein>
    <submittedName>
        <fullName evidence="6">Putative ArsR family transcriptional regulator</fullName>
    </submittedName>
</protein>
<evidence type="ECO:0000313" key="7">
    <source>
        <dbReference type="Proteomes" id="UP000011863"/>
    </source>
</evidence>
<dbReference type="Proteomes" id="UP000011863">
    <property type="component" value="Chromosome"/>
</dbReference>
<dbReference type="PANTHER" id="PTHR33154:SF18">
    <property type="entry name" value="ARSENICAL RESISTANCE OPERON REPRESSOR"/>
    <property type="match status" value="1"/>
</dbReference>
<dbReference type="OrthoDB" id="3628603at2"/>
<dbReference type="InterPro" id="IPR011991">
    <property type="entry name" value="ArsR-like_HTH"/>
</dbReference>
<dbReference type="GO" id="GO:0003677">
    <property type="term" value="F:DNA binding"/>
    <property type="evidence" value="ECO:0007669"/>
    <property type="project" value="UniProtKB-KW"/>
</dbReference>
<sequence>MSHADTTQPETQPEAPTPCCGGATRWLSVTDAAAHASRLAAIADPTRLQVMSIIANSPDGEVCACDFVEPLGKSQPTISHHLKVLAEAGIVEGDKRGRWVWYRLASGEVERLAATLTGVAGGEV</sequence>
<proteinExistence type="predicted"/>
<keyword evidence="1" id="KW-0805">Transcription regulation</keyword>
<keyword evidence="3" id="KW-0804">Transcription</keyword>
<feature type="region of interest" description="Disordered" evidence="4">
    <location>
        <begin position="1"/>
        <end position="20"/>
    </location>
</feature>
<dbReference type="InterPro" id="IPR001845">
    <property type="entry name" value="HTH_ArsR_DNA-bd_dom"/>
</dbReference>
<dbReference type="KEGG" id="aym:YM304_25650"/>
<evidence type="ECO:0000256" key="2">
    <source>
        <dbReference type="ARBA" id="ARBA00023125"/>
    </source>
</evidence>
<dbReference type="AlphaFoldDB" id="A0A6C7ECH6"/>
<name>A0A6C7ECH6_ILUCY</name>